<accession>A0A432ZN29</accession>
<evidence type="ECO:0000256" key="3">
    <source>
        <dbReference type="SAM" id="Phobius"/>
    </source>
</evidence>
<dbReference type="GO" id="GO:0016780">
    <property type="term" value="F:phosphotransferase activity, for other substituted phosphate groups"/>
    <property type="evidence" value="ECO:0007669"/>
    <property type="project" value="InterPro"/>
</dbReference>
<keyword evidence="3" id="KW-0472">Membrane</keyword>
<keyword evidence="3" id="KW-0812">Transmembrane</keyword>
<dbReference type="AlphaFoldDB" id="A0A432ZN29"/>
<keyword evidence="1 2" id="KW-0808">Transferase</keyword>
<keyword evidence="5" id="KW-1185">Reference proteome</keyword>
<feature type="transmembrane region" description="Helical" evidence="3">
    <location>
        <begin position="110"/>
        <end position="131"/>
    </location>
</feature>
<sequence length="204" mass="21778">MFDSQLHRSVQKPLQSLAKACLKLGLSANQVTLLGFAVGLAAAVAISQQAYWLGLLGILLNRIADGLDGAMARLSEVSDAGGYLDISLDFIFYSAIPFAFLLADPDANSIAAGLLMVTFMGTAATFLGFAIQAEKHGIDNPKFPNKSLHYMGGITEGGETIVAFSLMCILPAHFALIAFVFAGLCWLTALSRLWAGYQTLKDRI</sequence>
<dbReference type="PROSITE" id="PS00379">
    <property type="entry name" value="CDP_ALCOHOL_P_TRANSF"/>
    <property type="match status" value="1"/>
</dbReference>
<evidence type="ECO:0000256" key="1">
    <source>
        <dbReference type="ARBA" id="ARBA00022679"/>
    </source>
</evidence>
<evidence type="ECO:0000256" key="2">
    <source>
        <dbReference type="RuleBase" id="RU003750"/>
    </source>
</evidence>
<evidence type="ECO:0000313" key="4">
    <source>
        <dbReference type="EMBL" id="RUO79293.1"/>
    </source>
</evidence>
<feature type="transmembrane region" description="Helical" evidence="3">
    <location>
        <begin position="80"/>
        <end position="103"/>
    </location>
</feature>
<proteinExistence type="inferred from homology"/>
<dbReference type="GO" id="GO:0016020">
    <property type="term" value="C:membrane"/>
    <property type="evidence" value="ECO:0007669"/>
    <property type="project" value="InterPro"/>
</dbReference>
<keyword evidence="3" id="KW-1133">Transmembrane helix</keyword>
<dbReference type="GO" id="GO:0008654">
    <property type="term" value="P:phospholipid biosynthetic process"/>
    <property type="evidence" value="ECO:0007669"/>
    <property type="project" value="InterPro"/>
</dbReference>
<feature type="transmembrane region" description="Helical" evidence="3">
    <location>
        <begin position="33"/>
        <end position="60"/>
    </location>
</feature>
<dbReference type="RefSeq" id="WP_126824964.1">
    <property type="nucleotide sequence ID" value="NZ_PIQG01000001.1"/>
</dbReference>
<dbReference type="OrthoDB" id="9790577at2"/>
<gene>
    <name evidence="4" type="ORF">CWI83_01915</name>
</gene>
<comment type="caution">
    <text evidence="4">The sequence shown here is derived from an EMBL/GenBank/DDBJ whole genome shotgun (WGS) entry which is preliminary data.</text>
</comment>
<comment type="similarity">
    <text evidence="2">Belongs to the CDP-alcohol phosphatidyltransferase class-I family.</text>
</comment>
<reference evidence="4 5" key="1">
    <citation type="journal article" date="2011" name="Front. Microbiol.">
        <title>Genomic signatures of strain selection and enhancement in Bacillus atrophaeus var. globigii, a historical biowarfare simulant.</title>
        <authorList>
            <person name="Gibbons H.S."/>
            <person name="Broomall S.M."/>
            <person name="McNew L.A."/>
            <person name="Daligault H."/>
            <person name="Chapman C."/>
            <person name="Bruce D."/>
            <person name="Karavis M."/>
            <person name="Krepps M."/>
            <person name="McGregor P.A."/>
            <person name="Hong C."/>
            <person name="Park K.H."/>
            <person name="Akmal A."/>
            <person name="Feldman A."/>
            <person name="Lin J.S."/>
            <person name="Chang W.E."/>
            <person name="Higgs B.W."/>
            <person name="Demirev P."/>
            <person name="Lindquist J."/>
            <person name="Liem A."/>
            <person name="Fochler E."/>
            <person name="Read T.D."/>
            <person name="Tapia R."/>
            <person name="Johnson S."/>
            <person name="Bishop-Lilly K.A."/>
            <person name="Detter C."/>
            <person name="Han C."/>
            <person name="Sozhamannan S."/>
            <person name="Rosenzweig C.N."/>
            <person name="Skowronski E.W."/>
        </authorList>
    </citation>
    <scope>NUCLEOTIDE SEQUENCE [LARGE SCALE GENOMIC DNA]</scope>
    <source>
        <strain evidence="4 5">PIT1</strain>
    </source>
</reference>
<evidence type="ECO:0008006" key="6">
    <source>
        <dbReference type="Google" id="ProtNLM"/>
    </source>
</evidence>
<dbReference type="InterPro" id="IPR000462">
    <property type="entry name" value="CDP-OH_P_trans"/>
</dbReference>
<name>A0A432ZN29_9GAMM</name>
<dbReference type="Proteomes" id="UP000288279">
    <property type="component" value="Unassembled WGS sequence"/>
</dbReference>
<dbReference type="EMBL" id="PIQG01000001">
    <property type="protein sequence ID" value="RUO79293.1"/>
    <property type="molecule type" value="Genomic_DNA"/>
</dbReference>
<organism evidence="4 5">
    <name type="scientific">Pseudidiomarina taiwanensis</name>
    <dbReference type="NCBI Taxonomy" id="337250"/>
    <lineage>
        <taxon>Bacteria</taxon>
        <taxon>Pseudomonadati</taxon>
        <taxon>Pseudomonadota</taxon>
        <taxon>Gammaproteobacteria</taxon>
        <taxon>Alteromonadales</taxon>
        <taxon>Idiomarinaceae</taxon>
        <taxon>Pseudidiomarina</taxon>
    </lineage>
</organism>
<dbReference type="InterPro" id="IPR048254">
    <property type="entry name" value="CDP_ALCOHOL_P_TRANSF_CS"/>
</dbReference>
<feature type="transmembrane region" description="Helical" evidence="3">
    <location>
        <begin position="161"/>
        <end position="187"/>
    </location>
</feature>
<evidence type="ECO:0000313" key="5">
    <source>
        <dbReference type="Proteomes" id="UP000288279"/>
    </source>
</evidence>
<dbReference type="Pfam" id="PF01066">
    <property type="entry name" value="CDP-OH_P_transf"/>
    <property type="match status" value="1"/>
</dbReference>
<protein>
    <recommendedName>
        <fullName evidence="6">CDP-alcohol phosphatidyltransferase family protein</fullName>
    </recommendedName>
</protein>
<dbReference type="Gene3D" id="1.20.120.1760">
    <property type="match status" value="1"/>
</dbReference>
<dbReference type="InterPro" id="IPR043130">
    <property type="entry name" value="CDP-OH_PTrfase_TM_dom"/>
</dbReference>